<feature type="compositionally biased region" description="Basic and acidic residues" evidence="12">
    <location>
        <begin position="138"/>
        <end position="150"/>
    </location>
</feature>
<organism evidence="15 16">
    <name type="scientific">Engystomops pustulosus</name>
    <name type="common">Tungara frog</name>
    <name type="synonym">Physalaemus pustulosus</name>
    <dbReference type="NCBI Taxonomy" id="76066"/>
    <lineage>
        <taxon>Eukaryota</taxon>
        <taxon>Metazoa</taxon>
        <taxon>Chordata</taxon>
        <taxon>Craniata</taxon>
        <taxon>Vertebrata</taxon>
        <taxon>Euteleostomi</taxon>
        <taxon>Amphibia</taxon>
        <taxon>Batrachia</taxon>
        <taxon>Anura</taxon>
        <taxon>Neobatrachia</taxon>
        <taxon>Hyloidea</taxon>
        <taxon>Leptodactylidae</taxon>
        <taxon>Leiuperinae</taxon>
        <taxon>Engystomops</taxon>
    </lineage>
</organism>
<dbReference type="Gene3D" id="1.20.1070.10">
    <property type="entry name" value="Rhodopsin 7-helix transmembrane proteins"/>
    <property type="match status" value="1"/>
</dbReference>
<dbReference type="AlphaFoldDB" id="A0AAV7CQ60"/>
<evidence type="ECO:0000259" key="14">
    <source>
        <dbReference type="PROSITE" id="PS50262"/>
    </source>
</evidence>
<sequence>VGKIRKSTARKREYHVLFMVITTVICYLICWLPYGVVALLATFGRPGIVTPVASVIPSILAKSSTVCNPLIYIFMNKQFYKCFLLLFHCHPSSPIDGKSLCQSNLTVIQLNQRLNSTITPKDTLIPGSAEKVPCLSSQDKDTSDTNERISKQNKKNSAL</sequence>
<name>A0AAV7CQ60_ENGPU</name>
<reference evidence="15" key="1">
    <citation type="thesis" date="2020" institute="ProQuest LLC" country="789 East Eisenhower Parkway, Ann Arbor, MI, USA">
        <title>Comparative Genomics and Chromosome Evolution.</title>
        <authorList>
            <person name="Mudd A.B."/>
        </authorList>
    </citation>
    <scope>NUCLEOTIDE SEQUENCE</scope>
    <source>
        <strain evidence="15">237g6f4</strain>
        <tissue evidence="15">Blood</tissue>
    </source>
</reference>
<evidence type="ECO:0000256" key="13">
    <source>
        <dbReference type="SAM" id="Phobius"/>
    </source>
</evidence>
<evidence type="ECO:0000313" key="15">
    <source>
        <dbReference type="EMBL" id="KAG8586961.1"/>
    </source>
</evidence>
<feature type="non-terminal residue" evidence="15">
    <location>
        <position position="1"/>
    </location>
</feature>
<evidence type="ECO:0000256" key="9">
    <source>
        <dbReference type="ARBA" id="ARBA00023136"/>
    </source>
</evidence>
<comment type="subcellular location">
    <subcellularLocation>
        <location evidence="1">Membrane</location>
        <topology evidence="1">Multi-pass membrane protein</topology>
    </subcellularLocation>
</comment>
<dbReference type="GO" id="GO:0004930">
    <property type="term" value="F:G protein-coupled receptor activity"/>
    <property type="evidence" value="ECO:0007669"/>
    <property type="project" value="UniProtKB-KW"/>
</dbReference>
<dbReference type="PROSITE" id="PS50262">
    <property type="entry name" value="G_PROTEIN_RECEP_F1_2"/>
    <property type="match status" value="1"/>
</dbReference>
<keyword evidence="8" id="KW-0297">G-protein coupled receptor</keyword>
<dbReference type="Proteomes" id="UP000824782">
    <property type="component" value="Unassembled WGS sequence"/>
</dbReference>
<dbReference type="PROSITE" id="PS00238">
    <property type="entry name" value="OPSIN"/>
    <property type="match status" value="1"/>
</dbReference>
<evidence type="ECO:0000256" key="10">
    <source>
        <dbReference type="ARBA" id="ARBA00023170"/>
    </source>
</evidence>
<dbReference type="EMBL" id="WNYA01000002">
    <property type="protein sequence ID" value="KAG8586961.1"/>
    <property type="molecule type" value="Genomic_DNA"/>
</dbReference>
<feature type="transmembrane region" description="Helical" evidence="13">
    <location>
        <begin position="55"/>
        <end position="75"/>
    </location>
</feature>
<dbReference type="GO" id="GO:0016020">
    <property type="term" value="C:membrane"/>
    <property type="evidence" value="ECO:0007669"/>
    <property type="project" value="UniProtKB-SubCell"/>
</dbReference>
<dbReference type="InterPro" id="IPR017452">
    <property type="entry name" value="GPCR_Rhodpsn_7TM"/>
</dbReference>
<keyword evidence="11" id="KW-0807">Transducer</keyword>
<keyword evidence="10" id="KW-0675">Receptor</keyword>
<evidence type="ECO:0000256" key="5">
    <source>
        <dbReference type="ARBA" id="ARBA00022925"/>
    </source>
</evidence>
<dbReference type="SUPFAM" id="SSF81321">
    <property type="entry name" value="Family A G protein-coupled receptor-like"/>
    <property type="match status" value="1"/>
</dbReference>
<evidence type="ECO:0000256" key="4">
    <source>
        <dbReference type="ARBA" id="ARBA00022692"/>
    </source>
</evidence>
<gene>
    <name evidence="15" type="ORF">GDO81_005523</name>
</gene>
<dbReference type="PRINTS" id="PR00237">
    <property type="entry name" value="GPCRRHODOPSN"/>
</dbReference>
<evidence type="ECO:0000256" key="12">
    <source>
        <dbReference type="SAM" id="MobiDB-lite"/>
    </source>
</evidence>
<feature type="transmembrane region" description="Helical" evidence="13">
    <location>
        <begin position="16"/>
        <end position="43"/>
    </location>
</feature>
<evidence type="ECO:0000256" key="6">
    <source>
        <dbReference type="ARBA" id="ARBA00022989"/>
    </source>
</evidence>
<keyword evidence="2" id="KW-0600">Photoreceptor protein</keyword>
<evidence type="ECO:0000256" key="1">
    <source>
        <dbReference type="ARBA" id="ARBA00004141"/>
    </source>
</evidence>
<feature type="region of interest" description="Disordered" evidence="12">
    <location>
        <begin position="121"/>
        <end position="159"/>
    </location>
</feature>
<dbReference type="GO" id="GO:0009881">
    <property type="term" value="F:photoreceptor activity"/>
    <property type="evidence" value="ECO:0007669"/>
    <property type="project" value="UniProtKB-KW"/>
</dbReference>
<keyword evidence="3" id="KW-0716">Sensory transduction</keyword>
<comment type="caution">
    <text evidence="15">The sequence shown here is derived from an EMBL/GenBank/DDBJ whole genome shotgun (WGS) entry which is preliminary data.</text>
</comment>
<keyword evidence="5" id="KW-0681">Retinal protein</keyword>
<accession>A0AAV7CQ60</accession>
<dbReference type="InterPro" id="IPR000276">
    <property type="entry name" value="GPCR_Rhodpsn"/>
</dbReference>
<feature type="domain" description="G-protein coupled receptors family 1 profile" evidence="14">
    <location>
        <begin position="1"/>
        <end position="72"/>
    </location>
</feature>
<keyword evidence="9 13" id="KW-0472">Membrane</keyword>
<dbReference type="GO" id="GO:0007602">
    <property type="term" value="P:phototransduction"/>
    <property type="evidence" value="ECO:0007669"/>
    <property type="project" value="UniProtKB-KW"/>
</dbReference>
<dbReference type="InterPro" id="IPR050125">
    <property type="entry name" value="GPCR_opsins"/>
</dbReference>
<proteinExistence type="predicted"/>
<evidence type="ECO:0000313" key="16">
    <source>
        <dbReference type="Proteomes" id="UP000824782"/>
    </source>
</evidence>
<dbReference type="PANTHER" id="PTHR24240">
    <property type="entry name" value="OPSIN"/>
    <property type="match status" value="1"/>
</dbReference>
<evidence type="ECO:0000256" key="3">
    <source>
        <dbReference type="ARBA" id="ARBA00022606"/>
    </source>
</evidence>
<evidence type="ECO:0000256" key="11">
    <source>
        <dbReference type="ARBA" id="ARBA00023224"/>
    </source>
</evidence>
<keyword evidence="4 13" id="KW-0812">Transmembrane</keyword>
<evidence type="ECO:0000256" key="2">
    <source>
        <dbReference type="ARBA" id="ARBA00022543"/>
    </source>
</evidence>
<dbReference type="Pfam" id="PF00001">
    <property type="entry name" value="7tm_1"/>
    <property type="match status" value="1"/>
</dbReference>
<keyword evidence="7" id="KW-0157">Chromophore</keyword>
<dbReference type="InterPro" id="IPR027430">
    <property type="entry name" value="Retinal_BS"/>
</dbReference>
<keyword evidence="16" id="KW-1185">Reference proteome</keyword>
<protein>
    <recommendedName>
        <fullName evidence="14">G-protein coupled receptors family 1 profile domain-containing protein</fullName>
    </recommendedName>
</protein>
<evidence type="ECO:0000256" key="8">
    <source>
        <dbReference type="ARBA" id="ARBA00023040"/>
    </source>
</evidence>
<keyword evidence="6 13" id="KW-1133">Transmembrane helix</keyword>
<evidence type="ECO:0000256" key="7">
    <source>
        <dbReference type="ARBA" id="ARBA00022991"/>
    </source>
</evidence>